<protein>
    <submittedName>
        <fullName evidence="1">Uncharacterized protein</fullName>
    </submittedName>
</protein>
<dbReference type="Proteomes" id="UP000396835">
    <property type="component" value="Unassembled WGS sequence"/>
</dbReference>
<organism evidence="1 2">
    <name type="scientific">Prevotella heparinolytica</name>
    <dbReference type="NCBI Taxonomy" id="28113"/>
    <lineage>
        <taxon>Bacteria</taxon>
        <taxon>Pseudomonadati</taxon>
        <taxon>Bacteroidota</taxon>
        <taxon>Bacteroidia</taxon>
        <taxon>Bacteroidales</taxon>
        <taxon>Bacteroidaceae</taxon>
        <taxon>Bacteroides</taxon>
    </lineage>
</organism>
<sequence>MNARRAHRFAGKTPSKEMVLFCLSRPLKSAKLRKKEEVEKVSVKQI</sequence>
<evidence type="ECO:0000313" key="2">
    <source>
        <dbReference type="Proteomes" id="UP000396835"/>
    </source>
</evidence>
<evidence type="ECO:0000313" key="1">
    <source>
        <dbReference type="EMBL" id="VFB14831.1"/>
    </source>
</evidence>
<gene>
    <name evidence="1" type="ORF">NCTC7812_02398</name>
</gene>
<dbReference type="EMBL" id="CAACYH010000004">
    <property type="protein sequence ID" value="VFB14831.1"/>
    <property type="molecule type" value="Genomic_DNA"/>
</dbReference>
<reference evidence="1 2" key="1">
    <citation type="submission" date="2019-02" db="EMBL/GenBank/DDBJ databases">
        <authorList>
            <consortium name="Pathogen Informatics"/>
        </authorList>
    </citation>
    <scope>NUCLEOTIDE SEQUENCE [LARGE SCALE GENOMIC DNA]</scope>
    <source>
        <strain evidence="1 2">3012STDY7078512</strain>
    </source>
</reference>
<name>A0A449I5X9_9BACE</name>
<proteinExistence type="predicted"/>
<accession>A0A449I5X9</accession>
<dbReference type="AlphaFoldDB" id="A0A449I5X9"/>